<evidence type="ECO:0000313" key="4">
    <source>
        <dbReference type="Proteomes" id="UP000694853"/>
    </source>
</evidence>
<dbReference type="FunFam" id="1.25.40.10:FF:000090">
    <property type="entry name" value="Pentatricopeptide repeat-containing protein, chloroplastic"/>
    <property type="match status" value="1"/>
</dbReference>
<feature type="repeat" description="PPR" evidence="3">
    <location>
        <begin position="421"/>
        <end position="455"/>
    </location>
</feature>
<feature type="repeat" description="PPR" evidence="3">
    <location>
        <begin position="320"/>
        <end position="354"/>
    </location>
</feature>
<evidence type="ECO:0000256" key="1">
    <source>
        <dbReference type="ARBA" id="ARBA00022737"/>
    </source>
</evidence>
<dbReference type="PANTHER" id="PTHR47926">
    <property type="entry name" value="PENTATRICOPEPTIDE REPEAT-CONTAINING PROTEIN"/>
    <property type="match status" value="1"/>
</dbReference>
<feature type="repeat" description="PPR" evidence="3">
    <location>
        <begin position="658"/>
        <end position="692"/>
    </location>
</feature>
<dbReference type="FunFam" id="1.25.40.10:FF:003427">
    <property type="entry name" value="Pentatricopeptide repeat-containing protein"/>
    <property type="match status" value="1"/>
</dbReference>
<evidence type="ECO:0000256" key="2">
    <source>
        <dbReference type="ARBA" id="ARBA00061659"/>
    </source>
</evidence>
<dbReference type="FunFam" id="1.25.40.10:FF:000196">
    <property type="entry name" value="Pentatricopeptide repeat-containing protein At4g14850"/>
    <property type="match status" value="1"/>
</dbReference>
<dbReference type="NCBIfam" id="TIGR00756">
    <property type="entry name" value="PPR"/>
    <property type="match status" value="4"/>
</dbReference>
<dbReference type="RefSeq" id="XP_027367872.1">
    <property type="nucleotide sequence ID" value="XM_027512071.1"/>
</dbReference>
<evidence type="ECO:0000256" key="3">
    <source>
        <dbReference type="PROSITE-ProRule" id="PRU00708"/>
    </source>
</evidence>
<feature type="repeat" description="PPR" evidence="3">
    <location>
        <begin position="219"/>
        <end position="253"/>
    </location>
</feature>
<dbReference type="AlphaFoldDB" id="A0A8B8MJW0"/>
<feature type="repeat" description="PPR" evidence="3">
    <location>
        <begin position="623"/>
        <end position="657"/>
    </location>
</feature>
<dbReference type="GeneID" id="113873767"/>
<sequence>MMRSQHRLLLGFQLKFLNKFNVSQTFHTSILSPHIFQLHDSPILKQRKIGRELAKLLQLPCTNISIPYYYKKIHAHVVVLGFHQHDVFLVNTLVYAYSKLNLISDAEKLFETMPLKNLVTWSSMVSMYTQHGYSLEALVLFCRFRRSCSEEPNEYILASVIRACTQLGSLSEALQVHGFVIKGGFVQDVYVGTSLIDFYAKQGYVDEARLIFDGQEVKTTVTWTTVISGYSKQGRSDVSLKIFKQMREEDACPDRYVISSVLSACSMLEFLEGGKQIHGYVLRRAFDTDVSVVNGIIDFYLKCHNVKTARKLFDQLIDRDVVSWTTMIAGCMQNSFHGDAIDLFVEMVKMGWKPDAFGCTSILNSCGSLQALETGRQVHAYAIKVNIDHDDFVQNGLIDMYAKCDSLTEARKVFDLVAVTNVVSYNAMIEGYSRQDKLYEALDLFREMRLSLSPPTLLTFVSLLGLSASLFHLELSSQIHGLIIKYGVSLDNFAGSALIDVYSKCSCVGDARVAFEEINDKDIVLWNAMFSGYSQQLENEQSLKLYKDLQMSRLKPNEFTFAAVITAASNMASLRHGQQFHNQVIKMGLDDDPFVTNSLVDMYAKCGNIKEAHKAFSSTNQRDIACLNSMISTYAQHGAAVKALELFEHMILEGMKPNYITFVGVLSACSHAGLQDLGFHYFESMSKFGIVPGIDHYACMVSLLGRAGRIYEAKEFIEKMPIKPAAVVWRSLLSACRVLGHVELGTYAAEMAISCDPSDSGSYILLSNIFASKGMWAKVRRVREKMDISGAVKEPGWSWIEVNNEVHRFIARDTAHSDSALISLVLDNLIPPVKGFGYVPSSTAILLED</sequence>
<proteinExistence type="inferred from homology"/>
<dbReference type="FunFam" id="1.25.40.10:FF:000958">
    <property type="entry name" value="Pentatricopeptide repeat-containing protein At4g39530"/>
    <property type="match status" value="1"/>
</dbReference>
<dbReference type="Pfam" id="PF01535">
    <property type="entry name" value="PPR"/>
    <property type="match status" value="6"/>
</dbReference>
<accession>A0A8B8MJW0</accession>
<gene>
    <name evidence="5" type="primary">LOC113873767</name>
</gene>
<dbReference type="PANTHER" id="PTHR47926:SF527">
    <property type="entry name" value="PENTATRICOPEPTIDE REPEAT-CONTAINING PROTEIN"/>
    <property type="match status" value="1"/>
</dbReference>
<dbReference type="FunFam" id="1.25.40.10:FF:000353">
    <property type="entry name" value="Pentatricopeptide repeat-containing protein At4g39530"/>
    <property type="match status" value="1"/>
</dbReference>
<feature type="repeat" description="PPR" evidence="3">
    <location>
        <begin position="522"/>
        <end position="556"/>
    </location>
</feature>
<organism evidence="4 5">
    <name type="scientific">Abrus precatorius</name>
    <name type="common">Indian licorice</name>
    <name type="synonym">Glycine abrus</name>
    <dbReference type="NCBI Taxonomy" id="3816"/>
    <lineage>
        <taxon>Eukaryota</taxon>
        <taxon>Viridiplantae</taxon>
        <taxon>Streptophyta</taxon>
        <taxon>Embryophyta</taxon>
        <taxon>Tracheophyta</taxon>
        <taxon>Spermatophyta</taxon>
        <taxon>Magnoliopsida</taxon>
        <taxon>eudicotyledons</taxon>
        <taxon>Gunneridae</taxon>
        <taxon>Pentapetalae</taxon>
        <taxon>rosids</taxon>
        <taxon>fabids</taxon>
        <taxon>Fabales</taxon>
        <taxon>Fabaceae</taxon>
        <taxon>Papilionoideae</taxon>
        <taxon>50 kb inversion clade</taxon>
        <taxon>NPAAA clade</taxon>
        <taxon>indigoferoid/millettioid clade</taxon>
        <taxon>Abreae</taxon>
        <taxon>Abrus</taxon>
    </lineage>
</organism>
<dbReference type="PROSITE" id="PS51375">
    <property type="entry name" value="PPR"/>
    <property type="match status" value="7"/>
</dbReference>
<dbReference type="Pfam" id="PF13041">
    <property type="entry name" value="PPR_2"/>
    <property type="match status" value="5"/>
</dbReference>
<keyword evidence="1" id="KW-0677">Repeat</keyword>
<dbReference type="KEGG" id="aprc:113873767"/>
<evidence type="ECO:0000313" key="5">
    <source>
        <dbReference type="RefSeq" id="XP_027367872.1"/>
    </source>
</evidence>
<dbReference type="InterPro" id="IPR002885">
    <property type="entry name" value="PPR_rpt"/>
</dbReference>
<keyword evidence="4" id="KW-1185">Reference proteome</keyword>
<dbReference type="InterPro" id="IPR046848">
    <property type="entry name" value="E_motif"/>
</dbReference>
<protein>
    <submittedName>
        <fullName evidence="5">Pentatricopeptide repeat-containing protein At4g39530</fullName>
    </submittedName>
</protein>
<dbReference type="InterPro" id="IPR011990">
    <property type="entry name" value="TPR-like_helical_dom_sf"/>
</dbReference>
<dbReference type="GO" id="GO:0003723">
    <property type="term" value="F:RNA binding"/>
    <property type="evidence" value="ECO:0007669"/>
    <property type="project" value="InterPro"/>
</dbReference>
<dbReference type="FunFam" id="1.25.40.10:FF:000361">
    <property type="entry name" value="Pentatricopeptide repeat-containing protein chloroplastic"/>
    <property type="match status" value="1"/>
</dbReference>
<reference evidence="5" key="2">
    <citation type="submission" date="2025-08" db="UniProtKB">
        <authorList>
            <consortium name="RefSeq"/>
        </authorList>
    </citation>
    <scope>IDENTIFICATION</scope>
    <source>
        <tissue evidence="5">Young leaves</tissue>
    </source>
</reference>
<name>A0A8B8MJW0_ABRPR</name>
<dbReference type="InterPro" id="IPR046960">
    <property type="entry name" value="PPR_At4g14850-like_plant"/>
</dbReference>
<dbReference type="Gene3D" id="1.25.40.10">
    <property type="entry name" value="Tetratricopeptide repeat domain"/>
    <property type="match status" value="6"/>
</dbReference>
<dbReference type="GO" id="GO:0009451">
    <property type="term" value="P:RNA modification"/>
    <property type="evidence" value="ECO:0007669"/>
    <property type="project" value="InterPro"/>
</dbReference>
<dbReference type="Pfam" id="PF20431">
    <property type="entry name" value="E_motif"/>
    <property type="match status" value="1"/>
</dbReference>
<dbReference type="OrthoDB" id="1882346at2759"/>
<dbReference type="Proteomes" id="UP000694853">
    <property type="component" value="Unplaced"/>
</dbReference>
<reference evidence="4" key="1">
    <citation type="journal article" date="2019" name="Toxins">
        <title>Detection of Abrin-Like and Prepropulchellin-Like Toxin Genes and Transcripts Using Whole Genome Sequencing and Full-Length Transcript Sequencing of Abrus precatorius.</title>
        <authorList>
            <person name="Hovde B.T."/>
            <person name="Daligault H.E."/>
            <person name="Hanschen E.R."/>
            <person name="Kunde Y.A."/>
            <person name="Johnson M.B."/>
            <person name="Starkenburg S.R."/>
            <person name="Johnson S.L."/>
        </authorList>
    </citation>
    <scope>NUCLEOTIDE SEQUENCE [LARGE SCALE GENOMIC DNA]</scope>
</reference>
<dbReference type="SUPFAM" id="SSF48452">
    <property type="entry name" value="TPR-like"/>
    <property type="match status" value="1"/>
</dbReference>
<feature type="repeat" description="PPR" evidence="3">
    <location>
        <begin position="86"/>
        <end position="120"/>
    </location>
</feature>
<comment type="similarity">
    <text evidence="2">Belongs to the PPR family. PCMP-E subfamily.</text>
</comment>